<sequence>MLTSKPALSNVEAVNEYALKRPLLVSFTTKLEVLLRDLLQAQKLEFHLIESRTKDVVSLKEKINRSSKSYRDPLSEVSDLCGLRVITYYQDHADAIGRLIQEEFLVDDGLSVLHSSQGAEFGYRSSHFVVRLSPTRSALLEWGGFDAICAEIQVRTVLQHAWAAISHKLQYKREEDVPIALKRKLFRLSALFELADDEFVSLRDASGEVRKEITAQLATGERSILLDSVSLDEYISTSLVVMEICADAESAGFSFETPDNEIVDEDDSIDRLSDTLRLATIAGLTTVEDFDAVLNRAVRWSKEYLHAQYIAGERESSSTWYATAGFICELILIASYADLFRVGNLLMSGYERTIANRVFEVAKSFLGARTK</sequence>
<dbReference type="CDD" id="cd05399">
    <property type="entry name" value="NT_Rel-Spo_like"/>
    <property type="match status" value="1"/>
</dbReference>
<dbReference type="Proteomes" id="UP000295794">
    <property type="component" value="Unassembled WGS sequence"/>
</dbReference>
<dbReference type="Proteomes" id="UP000255108">
    <property type="component" value="Unassembled WGS sequence"/>
</dbReference>
<reference evidence="3 5" key="2">
    <citation type="submission" date="2019-03" db="EMBL/GenBank/DDBJ databases">
        <title>Genomic Encyclopedia of Type Strains, Phase IV (KMG-IV): sequencing the most valuable type-strain genomes for metagenomic binning, comparative biology and taxonomic classification.</title>
        <authorList>
            <person name="Goeker M."/>
        </authorList>
    </citation>
    <scope>NUCLEOTIDE SEQUENCE [LARGE SCALE GENOMIC DNA]</scope>
    <source>
        <strain evidence="3 5">DSM 3764</strain>
    </source>
</reference>
<dbReference type="Pfam" id="PF04607">
    <property type="entry name" value="RelA_SpoT"/>
    <property type="match status" value="1"/>
</dbReference>
<reference evidence="2 4" key="1">
    <citation type="submission" date="2018-06" db="EMBL/GenBank/DDBJ databases">
        <authorList>
            <consortium name="Pathogen Informatics"/>
            <person name="Doyle S."/>
        </authorList>
    </citation>
    <scope>NUCLEOTIDE SEQUENCE [LARGE SCALE GENOMIC DNA]</scope>
    <source>
        <strain evidence="2 4">NCTC11159</strain>
    </source>
</reference>
<dbReference type="PROSITE" id="PS50075">
    <property type="entry name" value="CARRIER"/>
    <property type="match status" value="1"/>
</dbReference>
<keyword evidence="5" id="KW-1185">Reference proteome</keyword>
<accession>A0A377Q8D3</accession>
<dbReference type="SMART" id="SM00954">
    <property type="entry name" value="RelA_SpoT"/>
    <property type="match status" value="1"/>
</dbReference>
<dbReference type="PANTHER" id="PTHR41773">
    <property type="entry name" value="GTP PYROPHOSPHATASE-RELATED"/>
    <property type="match status" value="1"/>
</dbReference>
<evidence type="ECO:0000259" key="1">
    <source>
        <dbReference type="PROSITE" id="PS50075"/>
    </source>
</evidence>
<proteinExistence type="predicted"/>
<keyword evidence="2" id="KW-0418">Kinase</keyword>
<dbReference type="GO" id="GO:0016301">
    <property type="term" value="F:kinase activity"/>
    <property type="evidence" value="ECO:0007669"/>
    <property type="project" value="UniProtKB-KW"/>
</dbReference>
<dbReference type="SUPFAM" id="SSF81301">
    <property type="entry name" value="Nucleotidyltransferase"/>
    <property type="match status" value="1"/>
</dbReference>
<dbReference type="Gene3D" id="3.30.460.10">
    <property type="entry name" value="Beta Polymerase, domain 2"/>
    <property type="match status" value="1"/>
</dbReference>
<name>A0A377Q8D3_9NEIS</name>
<protein>
    <submittedName>
        <fullName evidence="2">GTP pyrophosphokinase yjbM</fullName>
        <ecNumber evidence="2">2.7.6.5</ecNumber>
    </submittedName>
    <submittedName>
        <fullName evidence="3">PpGpp synthetase/RelA/SpoT-type nucleotidyltransferase</fullName>
    </submittedName>
</protein>
<evidence type="ECO:0000313" key="5">
    <source>
        <dbReference type="Proteomes" id="UP000295794"/>
    </source>
</evidence>
<dbReference type="EC" id="2.7.6.5" evidence="2"/>
<dbReference type="InterPro" id="IPR007685">
    <property type="entry name" value="RelA_SpoT"/>
</dbReference>
<organism evidence="2 4">
    <name type="scientific">Iodobacter fluviatilis</name>
    <dbReference type="NCBI Taxonomy" id="537"/>
    <lineage>
        <taxon>Bacteria</taxon>
        <taxon>Pseudomonadati</taxon>
        <taxon>Pseudomonadota</taxon>
        <taxon>Betaproteobacteria</taxon>
        <taxon>Neisseriales</taxon>
        <taxon>Chitinibacteraceae</taxon>
        <taxon>Iodobacter</taxon>
    </lineage>
</organism>
<dbReference type="GO" id="GO:0008728">
    <property type="term" value="F:GTP diphosphokinase activity"/>
    <property type="evidence" value="ECO:0007669"/>
    <property type="project" value="UniProtKB-EC"/>
</dbReference>
<feature type="domain" description="Carrier" evidence="1">
    <location>
        <begin position="203"/>
        <end position="280"/>
    </location>
</feature>
<keyword evidence="2" id="KW-0808">Transferase</keyword>
<dbReference type="InterPro" id="IPR043519">
    <property type="entry name" value="NT_sf"/>
</dbReference>
<evidence type="ECO:0000313" key="4">
    <source>
        <dbReference type="Proteomes" id="UP000255108"/>
    </source>
</evidence>
<dbReference type="OrthoDB" id="9789634at2"/>
<dbReference type="RefSeq" id="WP_115227334.1">
    <property type="nucleotide sequence ID" value="NZ_CAWOLO010000003.1"/>
</dbReference>
<dbReference type="PANTHER" id="PTHR41773:SF1">
    <property type="entry name" value="RELA_SPOT DOMAIN-CONTAINING PROTEIN"/>
    <property type="match status" value="1"/>
</dbReference>
<dbReference type="Gene3D" id="1.10.287.860">
    <property type="entry name" value="Nucleotidyltransferase"/>
    <property type="match status" value="1"/>
</dbReference>
<dbReference type="InterPro" id="IPR009081">
    <property type="entry name" value="PP-bd_ACP"/>
</dbReference>
<dbReference type="GO" id="GO:0015969">
    <property type="term" value="P:guanosine tetraphosphate metabolic process"/>
    <property type="evidence" value="ECO:0007669"/>
    <property type="project" value="InterPro"/>
</dbReference>
<dbReference type="AlphaFoldDB" id="A0A377Q8D3"/>
<dbReference type="EMBL" id="SMBT01000003">
    <property type="protein sequence ID" value="TCU88841.1"/>
    <property type="molecule type" value="Genomic_DNA"/>
</dbReference>
<evidence type="ECO:0000313" key="3">
    <source>
        <dbReference type="EMBL" id="TCU88841.1"/>
    </source>
</evidence>
<evidence type="ECO:0000313" key="2">
    <source>
        <dbReference type="EMBL" id="STQ91087.1"/>
    </source>
</evidence>
<dbReference type="EMBL" id="UGHR01000001">
    <property type="protein sequence ID" value="STQ91087.1"/>
    <property type="molecule type" value="Genomic_DNA"/>
</dbReference>
<gene>
    <name evidence="2" type="primary">yjbM</name>
    <name evidence="3" type="ORF">EV682_103425</name>
    <name evidence="2" type="ORF">NCTC11159_02159</name>
</gene>